<organism evidence="1">
    <name type="scientific">marine sediment metagenome</name>
    <dbReference type="NCBI Taxonomy" id="412755"/>
    <lineage>
        <taxon>unclassified sequences</taxon>
        <taxon>metagenomes</taxon>
        <taxon>ecological metagenomes</taxon>
    </lineage>
</organism>
<feature type="non-terminal residue" evidence="1">
    <location>
        <position position="335"/>
    </location>
</feature>
<gene>
    <name evidence="1" type="ORF">LCGC14_3157700</name>
</gene>
<dbReference type="EMBL" id="LAZR01069704">
    <property type="protein sequence ID" value="KKK47190.1"/>
    <property type="molecule type" value="Genomic_DNA"/>
</dbReference>
<name>A0A0F8WG75_9ZZZZ</name>
<evidence type="ECO:0000313" key="1">
    <source>
        <dbReference type="EMBL" id="KKK47190.1"/>
    </source>
</evidence>
<feature type="non-terminal residue" evidence="1">
    <location>
        <position position="1"/>
    </location>
</feature>
<reference evidence="1" key="1">
    <citation type="journal article" date="2015" name="Nature">
        <title>Complex archaea that bridge the gap between prokaryotes and eukaryotes.</title>
        <authorList>
            <person name="Spang A."/>
            <person name="Saw J.H."/>
            <person name="Jorgensen S.L."/>
            <person name="Zaremba-Niedzwiedzka K."/>
            <person name="Martijn J."/>
            <person name="Lind A.E."/>
            <person name="van Eijk R."/>
            <person name="Schleper C."/>
            <person name="Guy L."/>
            <person name="Ettema T.J."/>
        </authorList>
    </citation>
    <scope>NUCLEOTIDE SEQUENCE</scope>
</reference>
<accession>A0A0F8WG75</accession>
<dbReference type="AlphaFoldDB" id="A0A0F8WG75"/>
<sequence length="335" mass="37199">LAPHYKAIIVALLAELAVLRGTFVDELHDLAVERIADEFIDGLVAELAEPILIERDAEHDGSGGRTLLDIPLPIATGSTLGLNHNGGIIAPYAIVVKAVWAGAHEDTVAPLASFIIDECDALHVRMVLRHCWRPPKSWVLHPWLLARRDRDLGCQEVKVSKSLGIGNSAADGWGFLHNDHQWGGGRVQRKVYRMDSTATIVDGQRSTPIDFALRYAAMGWPVFPVYQGTACLPGSEVSTRDYQGLPGLSGDTRAIRGYHDIYSGSEKKFSDREIVEDQIEKLIQRTLPTEPGHRHRNLFNLARGLKFMPELADKPIDELRLIVKTWHERALPVIV</sequence>
<comment type="caution">
    <text evidence="1">The sequence shown here is derived from an EMBL/GenBank/DDBJ whole genome shotgun (WGS) entry which is preliminary data.</text>
</comment>
<protein>
    <submittedName>
        <fullName evidence="1">Uncharacterized protein</fullName>
    </submittedName>
</protein>
<proteinExistence type="predicted"/>